<name>A0AAN9TR24_9HEMI</name>
<organism evidence="1 2">
    <name type="scientific">Parthenolecanium corni</name>
    <dbReference type="NCBI Taxonomy" id="536013"/>
    <lineage>
        <taxon>Eukaryota</taxon>
        <taxon>Metazoa</taxon>
        <taxon>Ecdysozoa</taxon>
        <taxon>Arthropoda</taxon>
        <taxon>Hexapoda</taxon>
        <taxon>Insecta</taxon>
        <taxon>Pterygota</taxon>
        <taxon>Neoptera</taxon>
        <taxon>Paraneoptera</taxon>
        <taxon>Hemiptera</taxon>
        <taxon>Sternorrhyncha</taxon>
        <taxon>Coccoidea</taxon>
        <taxon>Coccidae</taxon>
        <taxon>Parthenolecanium</taxon>
    </lineage>
</organism>
<dbReference type="GO" id="GO:0042149">
    <property type="term" value="P:cellular response to glucose starvation"/>
    <property type="evidence" value="ECO:0007669"/>
    <property type="project" value="TreeGrafter"/>
</dbReference>
<accession>A0AAN9TR24</accession>
<dbReference type="InterPro" id="IPR018544">
    <property type="entry name" value="KICS_2"/>
</dbReference>
<dbReference type="Pfam" id="PF09404">
    <property type="entry name" value="C12orf66_like"/>
    <property type="match status" value="1"/>
</dbReference>
<dbReference type="Gene3D" id="1.10.3450.30">
    <property type="match status" value="1"/>
</dbReference>
<dbReference type="AlphaFoldDB" id="A0AAN9TR24"/>
<proteinExistence type="predicted"/>
<dbReference type="EMBL" id="JBBCAQ010000007">
    <property type="protein sequence ID" value="KAK7602651.1"/>
    <property type="molecule type" value="Genomic_DNA"/>
</dbReference>
<dbReference type="SUPFAM" id="SSF160651">
    <property type="entry name" value="FLJ32549 C-terminal domain-like"/>
    <property type="match status" value="1"/>
</dbReference>
<protein>
    <submittedName>
        <fullName evidence="1">Uncharacterized protein</fullName>
    </submittedName>
</protein>
<evidence type="ECO:0000313" key="2">
    <source>
        <dbReference type="Proteomes" id="UP001367676"/>
    </source>
</evidence>
<gene>
    <name evidence="1" type="ORF">V9T40_006625</name>
</gene>
<evidence type="ECO:0000313" key="1">
    <source>
        <dbReference type="EMBL" id="KAK7602651.1"/>
    </source>
</evidence>
<dbReference type="GO" id="GO:0061462">
    <property type="term" value="P:protein localization to lysosome"/>
    <property type="evidence" value="ECO:0007669"/>
    <property type="project" value="TreeGrafter"/>
</dbReference>
<dbReference type="SUPFAM" id="SSF158548">
    <property type="entry name" value="FLJ32549 domain-like"/>
    <property type="match status" value="1"/>
</dbReference>
<dbReference type="PANTHER" id="PTHR31581">
    <property type="entry name" value="KICSTOR COMPLEX PROTEIN C12ORF66"/>
    <property type="match status" value="1"/>
</dbReference>
<dbReference type="GO" id="GO:1904262">
    <property type="term" value="P:negative regulation of TORC1 signaling"/>
    <property type="evidence" value="ECO:0007669"/>
    <property type="project" value="TreeGrafter"/>
</dbReference>
<dbReference type="GO" id="GO:0034198">
    <property type="term" value="P:cellular response to amino acid starvation"/>
    <property type="evidence" value="ECO:0007669"/>
    <property type="project" value="TreeGrafter"/>
</dbReference>
<dbReference type="Proteomes" id="UP001367676">
    <property type="component" value="Unassembled WGS sequence"/>
</dbReference>
<sequence>MQQIDLLDELLANITTNVMQCNFDKAKDLCRKEKILGNSPFKDVIYIVPSIINVEKCYIDLGFLSSRSKISVKKENTLKSAYEDIKIQCEKLLSTEDVEYRRILSEILKFAQIRSRLIDFYDRLYTFAGYNKHWKMAELLATLKDLIDNEVCPYLPKTLTSIKATIEIEVFCLYDLLNAQLYLENWNLLFCTSHINSLKSRMSIWEKSLHNKETWKVNFLRSNTFPELFRWMQKFKTFILEKFSLYFYMIIRQQTSIPDLKTLCSKNNLDFLQKFQTLSKKFGHEATSVMLIFDACGIKNWSGPGYRCPLKKNTSESAGSSYNIMVRHPEKLTEPTNLMPTVKKILVDHFSDILFLDKVVCQYVPSENGTYFVASIEEKISLVSYYNCRKDDKKADIENYMLELAWMIRCHRIFSSLNSSGR</sequence>
<reference evidence="1 2" key="1">
    <citation type="submission" date="2024-03" db="EMBL/GenBank/DDBJ databases">
        <title>Adaptation during the transition from Ophiocordyceps entomopathogen to insect associate is accompanied by gene loss and intensified selection.</title>
        <authorList>
            <person name="Ward C.M."/>
            <person name="Onetto C.A."/>
            <person name="Borneman A.R."/>
        </authorList>
    </citation>
    <scope>NUCLEOTIDE SEQUENCE [LARGE SCALE GENOMIC DNA]</scope>
    <source>
        <strain evidence="1">AWRI1</strain>
        <tissue evidence="1">Single Adult Female</tissue>
    </source>
</reference>
<comment type="caution">
    <text evidence="1">The sequence shown here is derived from an EMBL/GenBank/DDBJ whole genome shotgun (WGS) entry which is preliminary data.</text>
</comment>
<dbReference type="InterPro" id="IPR038060">
    <property type="entry name" value="C12orf66-like_central_sf"/>
</dbReference>
<dbReference type="PANTHER" id="PTHR31581:SF1">
    <property type="entry name" value="KICSTOR SUBUNIT 2"/>
    <property type="match status" value="1"/>
</dbReference>
<keyword evidence="2" id="KW-1185">Reference proteome</keyword>